<protein>
    <submittedName>
        <fullName evidence="1">Uncharacterized protein</fullName>
    </submittedName>
</protein>
<name>A0ACB7FE35_NIBAL</name>
<accession>A0ACB7FE35</accession>
<dbReference type="EMBL" id="CM024801">
    <property type="protein sequence ID" value="KAG8012103.1"/>
    <property type="molecule type" value="Genomic_DNA"/>
</dbReference>
<comment type="caution">
    <text evidence="1">The sequence shown here is derived from an EMBL/GenBank/DDBJ whole genome shotgun (WGS) entry which is preliminary data.</text>
</comment>
<dbReference type="Proteomes" id="UP000805704">
    <property type="component" value="Chromosome 13"/>
</dbReference>
<sequence length="158" mass="17188">MGMLCRLEVDGVTGKRRDGGWERVIRGVGSVTGRSSLPRERPLQGDGGGDTFTGPATELIGNLLARPPAGEGITGPGTEECLQEKKNLLSSGFLAMRERYVKWVVVKGSTVDRTRGGQKGQERREWGRIYSGILFLWRPVGNAPTLGLAFEFSAIRGR</sequence>
<reference evidence="1" key="1">
    <citation type="submission" date="2020-04" db="EMBL/GenBank/DDBJ databases">
        <title>A chromosome-scale assembly and high-density genetic map of the yellow drum (Nibea albiflora) genome.</title>
        <authorList>
            <person name="Xu D."/>
            <person name="Zhang W."/>
            <person name="Chen R."/>
            <person name="Tan P."/>
            <person name="Wang L."/>
            <person name="Song H."/>
            <person name="Tian L."/>
            <person name="Zhu Q."/>
            <person name="Wang B."/>
        </authorList>
    </citation>
    <scope>NUCLEOTIDE SEQUENCE</scope>
    <source>
        <strain evidence="1">ZJHYS-2018</strain>
    </source>
</reference>
<keyword evidence="2" id="KW-1185">Reference proteome</keyword>
<organism evidence="1 2">
    <name type="scientific">Nibea albiflora</name>
    <name type="common">Yellow drum</name>
    <name type="synonym">Corvina albiflora</name>
    <dbReference type="NCBI Taxonomy" id="240163"/>
    <lineage>
        <taxon>Eukaryota</taxon>
        <taxon>Metazoa</taxon>
        <taxon>Chordata</taxon>
        <taxon>Craniata</taxon>
        <taxon>Vertebrata</taxon>
        <taxon>Euteleostomi</taxon>
        <taxon>Actinopterygii</taxon>
        <taxon>Neopterygii</taxon>
        <taxon>Teleostei</taxon>
        <taxon>Neoteleostei</taxon>
        <taxon>Acanthomorphata</taxon>
        <taxon>Eupercaria</taxon>
        <taxon>Sciaenidae</taxon>
        <taxon>Nibea</taxon>
    </lineage>
</organism>
<evidence type="ECO:0000313" key="2">
    <source>
        <dbReference type="Proteomes" id="UP000805704"/>
    </source>
</evidence>
<gene>
    <name evidence="1" type="ORF">GBF38_004560</name>
</gene>
<proteinExistence type="predicted"/>
<evidence type="ECO:0000313" key="1">
    <source>
        <dbReference type="EMBL" id="KAG8012103.1"/>
    </source>
</evidence>